<dbReference type="EMBL" id="MLAK01001007">
    <property type="protein sequence ID" value="OHS99384.1"/>
    <property type="molecule type" value="Genomic_DNA"/>
</dbReference>
<keyword evidence="8 19" id="KW-0808">Transferase</keyword>
<feature type="transmembrane region" description="Helical" evidence="16">
    <location>
        <begin position="291"/>
        <end position="318"/>
    </location>
</feature>
<evidence type="ECO:0000256" key="3">
    <source>
        <dbReference type="ARBA" id="ARBA00004127"/>
    </source>
</evidence>
<evidence type="ECO:0000256" key="9">
    <source>
        <dbReference type="ARBA" id="ARBA00022692"/>
    </source>
</evidence>
<evidence type="ECO:0000256" key="16">
    <source>
        <dbReference type="SAM" id="Phobius"/>
    </source>
</evidence>
<dbReference type="AlphaFoldDB" id="A0A1J4JJP6"/>
<dbReference type="GeneID" id="94844204"/>
<dbReference type="GO" id="GO:0046872">
    <property type="term" value="F:metal ion binding"/>
    <property type="evidence" value="ECO:0007669"/>
    <property type="project" value="UniProtKB-KW"/>
</dbReference>
<feature type="domain" description="Oligosaccharyl transferase STT3 N-terminal" evidence="17">
    <location>
        <begin position="16"/>
        <end position="413"/>
    </location>
</feature>
<dbReference type="PANTHER" id="PTHR13872">
    <property type="entry name" value="DOLICHYL-DIPHOSPHOOLIGOSACCHARIDE--PROTEIN GLYCOSYLTRANSFERASE SUBUNIT"/>
    <property type="match status" value="1"/>
</dbReference>
<evidence type="ECO:0000256" key="11">
    <source>
        <dbReference type="ARBA" id="ARBA00022842"/>
    </source>
</evidence>
<keyword evidence="10" id="KW-0479">Metal-binding</keyword>
<accession>A0A1J4JJP6</accession>
<evidence type="ECO:0000256" key="6">
    <source>
        <dbReference type="ARBA" id="ARBA00012605"/>
    </source>
</evidence>
<evidence type="ECO:0000256" key="7">
    <source>
        <dbReference type="ARBA" id="ARBA00022676"/>
    </source>
</evidence>
<dbReference type="Gene3D" id="3.40.50.12610">
    <property type="match status" value="1"/>
</dbReference>
<evidence type="ECO:0000256" key="1">
    <source>
        <dbReference type="ARBA" id="ARBA00001936"/>
    </source>
</evidence>
<comment type="cofactor">
    <cofactor evidence="1">
        <name>Mn(2+)</name>
        <dbReference type="ChEBI" id="CHEBI:29035"/>
    </cofactor>
</comment>
<feature type="domain" description="STT3/PglB/AglB core" evidence="18">
    <location>
        <begin position="500"/>
        <end position="553"/>
    </location>
</feature>
<dbReference type="Pfam" id="PF02516">
    <property type="entry name" value="STT3"/>
    <property type="match status" value="1"/>
</dbReference>
<comment type="cofactor">
    <cofactor evidence="2">
        <name>Mg(2+)</name>
        <dbReference type="ChEBI" id="CHEBI:18420"/>
    </cofactor>
</comment>
<dbReference type="InterPro" id="IPR048307">
    <property type="entry name" value="STT3_N"/>
</dbReference>
<comment type="similarity">
    <text evidence="5">Belongs to the STT3 family.</text>
</comment>
<keyword evidence="7" id="KW-0328">Glycosyltransferase</keyword>
<dbReference type="OrthoDB" id="10261066at2759"/>
<keyword evidence="14" id="KW-0464">Manganese</keyword>
<feature type="transmembrane region" description="Helical" evidence="16">
    <location>
        <begin position="107"/>
        <end position="127"/>
    </location>
</feature>
<gene>
    <name evidence="19" type="ORF">TRFO_34151</name>
</gene>
<feature type="transmembrane region" description="Helical" evidence="16">
    <location>
        <begin position="162"/>
        <end position="179"/>
    </location>
</feature>
<evidence type="ECO:0000256" key="14">
    <source>
        <dbReference type="ARBA" id="ARBA00023211"/>
    </source>
</evidence>
<comment type="catalytic activity">
    <reaction evidence="15">
        <text>a di-trans,poly-cis-dolichyl diphosphooligosaccharide + L-asparaginyl-[protein] = N(4)-(oligosaccharide-(1-&gt;4)-N-acetyl-beta-D-glucosaminyl-(1-&gt;4)-N-acetyl-beta-D-glucosaminyl)-L-asparaginyl-[protein] + a di-trans,poly-cis-dolichyl diphosphate + H(+)</text>
        <dbReference type="Rhea" id="RHEA:22980"/>
        <dbReference type="Rhea" id="RHEA-COMP:12804"/>
        <dbReference type="Rhea" id="RHEA-COMP:12805"/>
        <dbReference type="Rhea" id="RHEA-COMP:19506"/>
        <dbReference type="Rhea" id="RHEA-COMP:19509"/>
        <dbReference type="ChEBI" id="CHEBI:15378"/>
        <dbReference type="ChEBI" id="CHEBI:50347"/>
        <dbReference type="ChEBI" id="CHEBI:57497"/>
        <dbReference type="ChEBI" id="CHEBI:57570"/>
        <dbReference type="ChEBI" id="CHEBI:132529"/>
        <dbReference type="EC" id="2.4.99.18"/>
    </reaction>
</comment>
<feature type="transmembrane region" description="Helical" evidence="16">
    <location>
        <begin position="133"/>
        <end position="150"/>
    </location>
</feature>
<comment type="subcellular location">
    <subcellularLocation>
        <location evidence="3">Endomembrane system</location>
        <topology evidence="3">Multi-pass membrane protein</topology>
    </subcellularLocation>
</comment>
<dbReference type="RefSeq" id="XP_068352521.1">
    <property type="nucleotide sequence ID" value="XM_068509500.1"/>
</dbReference>
<evidence type="ECO:0000256" key="8">
    <source>
        <dbReference type="ARBA" id="ARBA00022679"/>
    </source>
</evidence>
<evidence type="ECO:0000256" key="15">
    <source>
        <dbReference type="ARBA" id="ARBA00048829"/>
    </source>
</evidence>
<dbReference type="InterPro" id="IPR003674">
    <property type="entry name" value="Oligo_trans_STT3"/>
</dbReference>
<evidence type="ECO:0000259" key="17">
    <source>
        <dbReference type="Pfam" id="PF02516"/>
    </source>
</evidence>
<feature type="transmembrane region" description="Helical" evidence="16">
    <location>
        <begin position="351"/>
        <end position="371"/>
    </location>
</feature>
<evidence type="ECO:0000256" key="4">
    <source>
        <dbReference type="ARBA" id="ARBA00004922"/>
    </source>
</evidence>
<feature type="transmembrane region" description="Helical" evidence="16">
    <location>
        <begin position="199"/>
        <end position="221"/>
    </location>
</feature>
<comment type="caution">
    <text evidence="19">The sequence shown here is derived from an EMBL/GenBank/DDBJ whole genome shotgun (WGS) entry which is preliminary data.</text>
</comment>
<evidence type="ECO:0000256" key="5">
    <source>
        <dbReference type="ARBA" id="ARBA00010810"/>
    </source>
</evidence>
<evidence type="ECO:0000313" key="20">
    <source>
        <dbReference type="Proteomes" id="UP000179807"/>
    </source>
</evidence>
<dbReference type="UniPathway" id="UPA00378"/>
<comment type="pathway">
    <text evidence="4">Protein modification; protein glycosylation.</text>
</comment>
<sequence length="681" mass="77857">MKFTQLLHSLRFTIVFLSCILAFLIRLFSNLKAEPIIHEFDPHFNWRCTQYIDQHGLYEFLNWFDNISWYPQGRPVGETSYPGMMFTSAIIKWMLQKIQIHIDIIDICIYSGPVFAVLSTLLSFLYGQLIEDSSLGCLFAALASFIPGTISRSMAGSYDYECIALFILVLCLYTFTLALKNGSLFYSMISALAYGYMCLTWGGYVFISNCIPLYTVVLIVLGRYSWRLHITYSIWAVVGTLLSYEIPFIGDKILKKPEHFALLGVFIFIQVWGFFTLLYHQLSQPSYSSLVVCSIMIFPLFVLVFFTIGASTGLLGGFSGRLMQLFNPAYVTKTIPILASVAEHQTSSWPMFFLECGLINLLFPLGCYFILKNGISSANESVFLILIYGLSTLYFAGVMVRLVMVFTPAATFLASIGIQRLLRASFNSKYQKKSKALARTVQITLFILLVQSVLHGVWLAMNSYSGDHIHFPVRSPYGFEDSDDYREGYRWLWTNTGHNERVMSWWDYGYQITSMGGRGCMADGNTNNFTHIGIIGMTMSSPEPISWRLARLMGADYMLVIFGGASGYDGDDINKFLWMPKIAHQTFTNISGDMYLPRYGPLVSPGMSKNMTYSMMFRFCYHNFKRFEFHSSVPSGFDLSRFQQVPNLDIKLTNFEEAFTSKHWIVRIYRVKPDPLWNRVY</sequence>
<protein>
    <recommendedName>
        <fullName evidence="6">dolichyl-diphosphooligosaccharide--protein glycotransferase</fullName>
        <ecNumber evidence="6">2.4.99.18</ecNumber>
    </recommendedName>
</protein>
<feature type="transmembrane region" description="Helical" evidence="16">
    <location>
        <begin position="378"/>
        <end position="396"/>
    </location>
</feature>
<dbReference type="EC" id="2.4.99.18" evidence="6"/>
<organism evidence="19 20">
    <name type="scientific">Tritrichomonas foetus</name>
    <dbReference type="NCBI Taxonomy" id="1144522"/>
    <lineage>
        <taxon>Eukaryota</taxon>
        <taxon>Metamonada</taxon>
        <taxon>Parabasalia</taxon>
        <taxon>Tritrichomonadida</taxon>
        <taxon>Tritrichomonadidae</taxon>
        <taxon>Tritrichomonas</taxon>
    </lineage>
</organism>
<feature type="transmembrane region" description="Helical" evidence="16">
    <location>
        <begin position="260"/>
        <end position="279"/>
    </location>
</feature>
<proteinExistence type="inferred from homology"/>
<dbReference type="GO" id="GO:0012505">
    <property type="term" value="C:endomembrane system"/>
    <property type="evidence" value="ECO:0007669"/>
    <property type="project" value="UniProtKB-SubCell"/>
</dbReference>
<keyword evidence="20" id="KW-1185">Reference proteome</keyword>
<reference evidence="19" key="1">
    <citation type="submission" date="2016-10" db="EMBL/GenBank/DDBJ databases">
        <authorList>
            <person name="Benchimol M."/>
            <person name="Almeida L.G."/>
            <person name="Vasconcelos A.T."/>
            <person name="Perreira-Neves A."/>
            <person name="Rosa I.A."/>
            <person name="Tasca T."/>
            <person name="Bogo M.R."/>
            <person name="de Souza W."/>
        </authorList>
    </citation>
    <scope>NUCLEOTIDE SEQUENCE [LARGE SCALE GENOMIC DNA]</scope>
    <source>
        <strain evidence="19">K</strain>
    </source>
</reference>
<dbReference type="GO" id="GO:0016020">
    <property type="term" value="C:membrane"/>
    <property type="evidence" value="ECO:0007669"/>
    <property type="project" value="InterPro"/>
</dbReference>
<keyword evidence="13 16" id="KW-0472">Membrane</keyword>
<evidence type="ECO:0000256" key="2">
    <source>
        <dbReference type="ARBA" id="ARBA00001946"/>
    </source>
</evidence>
<name>A0A1J4JJP6_9EUKA</name>
<evidence type="ECO:0000259" key="18">
    <source>
        <dbReference type="Pfam" id="PF21436"/>
    </source>
</evidence>
<dbReference type="VEuPathDB" id="TrichDB:TRFO_34151"/>
<dbReference type="Pfam" id="PF21436">
    <property type="entry name" value="STT3-PglB_core"/>
    <property type="match status" value="1"/>
</dbReference>
<dbReference type="GO" id="GO:0004579">
    <property type="term" value="F:dolichyl-diphosphooligosaccharide-protein glycotransferase activity"/>
    <property type="evidence" value="ECO:0007669"/>
    <property type="project" value="UniProtKB-EC"/>
</dbReference>
<keyword evidence="11" id="KW-0460">Magnesium</keyword>
<evidence type="ECO:0000256" key="10">
    <source>
        <dbReference type="ARBA" id="ARBA00022723"/>
    </source>
</evidence>
<keyword evidence="9 16" id="KW-0812">Transmembrane</keyword>
<evidence type="ECO:0000313" key="19">
    <source>
        <dbReference type="EMBL" id="OHS99384.1"/>
    </source>
</evidence>
<evidence type="ECO:0000256" key="13">
    <source>
        <dbReference type="ARBA" id="ARBA00023136"/>
    </source>
</evidence>
<evidence type="ECO:0000256" key="12">
    <source>
        <dbReference type="ARBA" id="ARBA00022989"/>
    </source>
</evidence>
<dbReference type="PANTHER" id="PTHR13872:SF1">
    <property type="entry name" value="DOLICHYL-DIPHOSPHOOLIGOSACCHARIDE--PROTEIN GLYCOSYLTRANSFERASE SUBUNIT STT3B"/>
    <property type="match status" value="1"/>
</dbReference>
<dbReference type="Proteomes" id="UP000179807">
    <property type="component" value="Unassembled WGS sequence"/>
</dbReference>
<feature type="transmembrane region" description="Helical" evidence="16">
    <location>
        <begin position="12"/>
        <end position="29"/>
    </location>
</feature>
<dbReference type="InterPro" id="IPR048999">
    <property type="entry name" value="STT3-PglB_core"/>
</dbReference>
<keyword evidence="12 16" id="KW-1133">Transmembrane helix</keyword>
<feature type="transmembrane region" description="Helical" evidence="16">
    <location>
        <begin position="228"/>
        <end position="248"/>
    </location>
</feature>